<dbReference type="PANTHER" id="PTHR32208">
    <property type="entry name" value="SECRETED PROTEIN-RELATED"/>
    <property type="match status" value="1"/>
</dbReference>
<evidence type="ECO:0000256" key="1">
    <source>
        <dbReference type="ARBA" id="ARBA00022729"/>
    </source>
</evidence>
<dbReference type="Gene3D" id="2.60.40.10">
    <property type="entry name" value="Immunoglobulins"/>
    <property type="match status" value="1"/>
</dbReference>
<dbReference type="InterPro" id="IPR009880">
    <property type="entry name" value="Glyoxal_oxidase_N"/>
</dbReference>
<name>A0AAV7E348_ARIFI</name>
<protein>
    <recommendedName>
        <fullName evidence="6">Galactose oxidase</fullName>
    </recommendedName>
</protein>
<feature type="domain" description="Galactose oxidase-like Early set" evidence="3">
    <location>
        <begin position="442"/>
        <end position="546"/>
    </location>
</feature>
<evidence type="ECO:0000259" key="3">
    <source>
        <dbReference type="Pfam" id="PF09118"/>
    </source>
</evidence>
<evidence type="ECO:0000259" key="2">
    <source>
        <dbReference type="Pfam" id="PF07250"/>
    </source>
</evidence>
<dbReference type="PANTHER" id="PTHR32208:SF62">
    <property type="entry name" value="OXIDASE, PUTATIVE, EXPRESSED-RELATED"/>
    <property type="match status" value="1"/>
</dbReference>
<evidence type="ECO:0000313" key="5">
    <source>
        <dbReference type="Proteomes" id="UP000825729"/>
    </source>
</evidence>
<feature type="domain" description="Glyoxal oxidase N-terminal" evidence="2">
    <location>
        <begin position="51"/>
        <end position="433"/>
    </location>
</feature>
<dbReference type="SUPFAM" id="SSF81296">
    <property type="entry name" value="E set domains"/>
    <property type="match status" value="1"/>
</dbReference>
<dbReference type="AlphaFoldDB" id="A0AAV7E348"/>
<dbReference type="InterPro" id="IPR013783">
    <property type="entry name" value="Ig-like_fold"/>
</dbReference>
<dbReference type="EMBL" id="JAINDJ010000007">
    <property type="protein sequence ID" value="KAG9442904.1"/>
    <property type="molecule type" value="Genomic_DNA"/>
</dbReference>
<dbReference type="Pfam" id="PF07250">
    <property type="entry name" value="Glyoxal_oxid_N"/>
    <property type="match status" value="1"/>
</dbReference>
<accession>A0AAV7E348</accession>
<dbReference type="CDD" id="cd02851">
    <property type="entry name" value="E_set_GO_C"/>
    <property type="match status" value="1"/>
</dbReference>
<dbReference type="InterPro" id="IPR014756">
    <property type="entry name" value="Ig_E-set"/>
</dbReference>
<dbReference type="SUPFAM" id="SSF50965">
    <property type="entry name" value="Galactose oxidase, central domain"/>
    <property type="match status" value="1"/>
</dbReference>
<reference evidence="4 5" key="1">
    <citation type="submission" date="2021-07" db="EMBL/GenBank/DDBJ databases">
        <title>The Aristolochia fimbriata genome: insights into angiosperm evolution, floral development and chemical biosynthesis.</title>
        <authorList>
            <person name="Jiao Y."/>
        </authorList>
    </citation>
    <scope>NUCLEOTIDE SEQUENCE [LARGE SCALE GENOMIC DNA]</scope>
    <source>
        <strain evidence="4">IBCAS-2021</strain>
        <tissue evidence="4">Leaf</tissue>
    </source>
</reference>
<comment type="caution">
    <text evidence="4">The sequence shown here is derived from an EMBL/GenBank/DDBJ whole genome shotgun (WGS) entry which is preliminary data.</text>
</comment>
<evidence type="ECO:0008006" key="6">
    <source>
        <dbReference type="Google" id="ProtNLM"/>
    </source>
</evidence>
<keyword evidence="1" id="KW-0732">Signal</keyword>
<dbReference type="Proteomes" id="UP000825729">
    <property type="component" value="Unassembled WGS sequence"/>
</dbReference>
<dbReference type="Gene3D" id="2.130.10.80">
    <property type="entry name" value="Galactose oxidase/kelch, beta-propeller"/>
    <property type="match status" value="1"/>
</dbReference>
<dbReference type="InterPro" id="IPR011043">
    <property type="entry name" value="Gal_Oxase/kelch_b-propeller"/>
</dbReference>
<dbReference type="InterPro" id="IPR015202">
    <property type="entry name" value="GO-like_E_set"/>
</dbReference>
<dbReference type="Pfam" id="PF09118">
    <property type="entry name" value="GO-like_E_set"/>
    <property type="match status" value="1"/>
</dbReference>
<dbReference type="InterPro" id="IPR037293">
    <property type="entry name" value="Gal_Oxidase_central_sf"/>
</dbReference>
<evidence type="ECO:0000313" key="4">
    <source>
        <dbReference type="EMBL" id="KAG9442904.1"/>
    </source>
</evidence>
<organism evidence="4 5">
    <name type="scientific">Aristolochia fimbriata</name>
    <name type="common">White veined hardy Dutchman's pipe vine</name>
    <dbReference type="NCBI Taxonomy" id="158543"/>
    <lineage>
        <taxon>Eukaryota</taxon>
        <taxon>Viridiplantae</taxon>
        <taxon>Streptophyta</taxon>
        <taxon>Embryophyta</taxon>
        <taxon>Tracheophyta</taxon>
        <taxon>Spermatophyta</taxon>
        <taxon>Magnoliopsida</taxon>
        <taxon>Magnoliidae</taxon>
        <taxon>Piperales</taxon>
        <taxon>Aristolochiaceae</taxon>
        <taxon>Aristolochia</taxon>
    </lineage>
</organism>
<sequence length="558" mass="59961">MERVQGGGGGAWGGPLLSILVIVAVCSCGVVVDGAGGEWALLQKSIGVSAMHMQLLKNDRVVVFDRTDFGRSNLSLPAGKCRDDANDTALKHDCSAHSAEYDVGSNTFRPLTVLTDTWCSSGAVAPDGTLVQTGGFNDGDRAARVFRPCGTCDWEETQFALTVRRWYASNQMLPDGNAIVVGGRRQFNYEFYPKSTAAGVVFNFPLLSQTRDGSENNLYPFLHLNVDGNLFVFANNRSVLLDYRKNVVVKTFPAIPGGDPRNYPSSGSSVLLPLRNAREAEVLICGGAPAGSYERALAGEFVAALATCGRIRITDASPMWSVETMPIPRVMGDMVLLPDGSVLVVNGAKQGTAGWELGRNPATSPVIYRPENPPGSRFEVQNPSRIPRLYHSTAALLRDGRVLVGGSNPHRLYQFSGEEFPTELSLEAFSPPYLDPASSNLRPAITTPVSKLGYGQNFTIGFRIPGELSSSTGLSITMVAPSFVTHSFSMNQRLLVLGIGKPRTVSQSTYSVDSSSPSSSSLAPSGYYLLFLVHAGIPSEGIWVQIQGFNSSREEDDS</sequence>
<proteinExistence type="predicted"/>
<dbReference type="PROSITE" id="PS51257">
    <property type="entry name" value="PROKAR_LIPOPROTEIN"/>
    <property type="match status" value="1"/>
</dbReference>
<keyword evidence="5" id="KW-1185">Reference proteome</keyword>
<gene>
    <name evidence="4" type="ORF">H6P81_018758</name>
</gene>